<feature type="signal peptide" evidence="2">
    <location>
        <begin position="1"/>
        <end position="28"/>
    </location>
</feature>
<organism evidence="3 4">
    <name type="scientific">Candidatus Avoscillospira avicola</name>
    <dbReference type="NCBI Taxonomy" id="2840706"/>
    <lineage>
        <taxon>Bacteria</taxon>
        <taxon>Bacillati</taxon>
        <taxon>Bacillota</taxon>
        <taxon>Clostridia</taxon>
        <taxon>Eubacteriales</taxon>
        <taxon>Oscillospiraceae</taxon>
        <taxon>Oscillospiraceae incertae sedis</taxon>
        <taxon>Candidatus Avoscillospira</taxon>
    </lineage>
</organism>
<dbReference type="Proteomes" id="UP000824239">
    <property type="component" value="Unassembled WGS sequence"/>
</dbReference>
<name>A0A9D1IX36_9FIRM</name>
<feature type="region of interest" description="Disordered" evidence="1">
    <location>
        <begin position="33"/>
        <end position="113"/>
    </location>
</feature>
<feature type="compositionally biased region" description="Polar residues" evidence="1">
    <location>
        <begin position="58"/>
        <end position="73"/>
    </location>
</feature>
<reference evidence="3" key="1">
    <citation type="submission" date="2020-10" db="EMBL/GenBank/DDBJ databases">
        <authorList>
            <person name="Gilroy R."/>
        </authorList>
    </citation>
    <scope>NUCLEOTIDE SEQUENCE</scope>
    <source>
        <strain evidence="3">ChiBcec15-4380</strain>
    </source>
</reference>
<dbReference type="AlphaFoldDB" id="A0A9D1IX36"/>
<feature type="compositionally biased region" description="Low complexity" evidence="1">
    <location>
        <begin position="74"/>
        <end position="88"/>
    </location>
</feature>
<dbReference type="EMBL" id="DVHE01000048">
    <property type="protein sequence ID" value="HIR50785.1"/>
    <property type="molecule type" value="Genomic_DNA"/>
</dbReference>
<gene>
    <name evidence="3" type="ORF">IAA53_05810</name>
</gene>
<dbReference type="PROSITE" id="PS51257">
    <property type="entry name" value="PROKAR_LIPOPROTEIN"/>
    <property type="match status" value="1"/>
</dbReference>
<proteinExistence type="predicted"/>
<feature type="chain" id="PRO_5038614179" description="Lipoprotein" evidence="2">
    <location>
        <begin position="29"/>
        <end position="113"/>
    </location>
</feature>
<feature type="compositionally biased region" description="Polar residues" evidence="1">
    <location>
        <begin position="89"/>
        <end position="99"/>
    </location>
</feature>
<evidence type="ECO:0000256" key="1">
    <source>
        <dbReference type="SAM" id="MobiDB-lite"/>
    </source>
</evidence>
<evidence type="ECO:0000313" key="3">
    <source>
        <dbReference type="EMBL" id="HIR50785.1"/>
    </source>
</evidence>
<protein>
    <recommendedName>
        <fullName evidence="5">Lipoprotein</fullName>
    </recommendedName>
</protein>
<sequence>MMKRTLAAMAAAMLLAGVLSGCSGSVYYDDPWNEGNVSTTDDGRVNGTNRDLERGMYPNTNTGRTTTSNANTGRVTTPSTNTNRVTTPNANTGRDMTPNTSTGMTGTGMTGGR</sequence>
<keyword evidence="2" id="KW-0732">Signal</keyword>
<accession>A0A9D1IX36</accession>
<evidence type="ECO:0000256" key="2">
    <source>
        <dbReference type="SAM" id="SignalP"/>
    </source>
</evidence>
<reference evidence="3" key="2">
    <citation type="journal article" date="2021" name="PeerJ">
        <title>Extensive microbial diversity within the chicken gut microbiome revealed by metagenomics and culture.</title>
        <authorList>
            <person name="Gilroy R."/>
            <person name="Ravi A."/>
            <person name="Getino M."/>
            <person name="Pursley I."/>
            <person name="Horton D.L."/>
            <person name="Alikhan N.F."/>
            <person name="Baker D."/>
            <person name="Gharbi K."/>
            <person name="Hall N."/>
            <person name="Watson M."/>
            <person name="Adriaenssens E.M."/>
            <person name="Foster-Nyarko E."/>
            <person name="Jarju S."/>
            <person name="Secka A."/>
            <person name="Antonio M."/>
            <person name="Oren A."/>
            <person name="Chaudhuri R.R."/>
            <person name="La Ragione R."/>
            <person name="Hildebrand F."/>
            <person name="Pallen M.J."/>
        </authorList>
    </citation>
    <scope>NUCLEOTIDE SEQUENCE</scope>
    <source>
        <strain evidence="3">ChiBcec15-4380</strain>
    </source>
</reference>
<evidence type="ECO:0000313" key="4">
    <source>
        <dbReference type="Proteomes" id="UP000824239"/>
    </source>
</evidence>
<comment type="caution">
    <text evidence="3">The sequence shown here is derived from an EMBL/GenBank/DDBJ whole genome shotgun (WGS) entry which is preliminary data.</text>
</comment>
<evidence type="ECO:0008006" key="5">
    <source>
        <dbReference type="Google" id="ProtNLM"/>
    </source>
</evidence>